<sequence length="200" mass="22521">MRLTHKFTRRATDEEKLAIASAGSLSAMVKVIAILSEKKDPNRYKPDNFKGDAFEWFAEFFFKTFGNDNFFLNVNGYQPIKGADYGVDGFGKYSKDTTKTVAVQIKYKSNLTKVLSSAEDNLSNFGLHANAKYGVEIDDKYLIVFTSGKGIAQTTQKGIFNDKVTCINGEIIKRYIDTNESFWEEFQKRAVTVKKVAQGV</sequence>
<dbReference type="EMBL" id="KJ019045">
    <property type="protein sequence ID" value="AIX18351.1"/>
    <property type="molecule type" value="Genomic_DNA"/>
</dbReference>
<evidence type="ECO:0000313" key="15">
    <source>
        <dbReference type="Proteomes" id="UP000185320"/>
    </source>
</evidence>
<dbReference type="Proteomes" id="UP000185305">
    <property type="component" value="Segment"/>
</dbReference>
<dbReference type="EMBL" id="KJ019097">
    <property type="protein sequence ID" value="AIX30529.1"/>
    <property type="molecule type" value="Genomic_DNA"/>
</dbReference>
<gene>
    <name evidence="10" type="ORF">Syn7803C15_52</name>
    <name evidence="11" type="ORF">Syn7803C22_52</name>
    <name evidence="1" type="ORF">Syn7803C58_52</name>
    <name evidence="2" type="ORF">Syn7803C6_52</name>
    <name evidence="3" type="ORF">Syn7803C80_52</name>
    <name evidence="4" type="ORF">Syn7803C90_52</name>
    <name evidence="5" type="ORF">Syn7803US34_53</name>
    <name evidence="6" type="ORF">Syn7803US37_52</name>
    <name evidence="7" type="ORF">Syn7803US39_52</name>
    <name evidence="8" type="ORF">Syn7803US3_52</name>
    <name evidence="9" type="ORF">Syn7803US43_52</name>
</gene>
<evidence type="ECO:0000313" key="9">
    <source>
        <dbReference type="EMBL" id="AIX31969.1"/>
    </source>
</evidence>
<evidence type="ECO:0000313" key="7">
    <source>
        <dbReference type="EMBL" id="AIX30823.1"/>
    </source>
</evidence>
<evidence type="ECO:0000313" key="1">
    <source>
        <dbReference type="EMBL" id="AIX16577.1"/>
    </source>
</evidence>
<dbReference type="EMBL" id="KJ019053">
    <property type="protein sequence ID" value="AIX20229.1"/>
    <property type="molecule type" value="Genomic_DNA"/>
</dbReference>
<dbReference type="EMBL" id="KJ019150">
    <property type="protein sequence ID" value="AIX43402.1"/>
    <property type="molecule type" value="Genomic_DNA"/>
</dbReference>
<organism evidence="2 14">
    <name type="scientific">Synechococcus phage ACG-2014f</name>
    <dbReference type="NCBI Taxonomy" id="1493511"/>
    <lineage>
        <taxon>Viruses</taxon>
        <taxon>Duplodnaviria</taxon>
        <taxon>Heunggongvirae</taxon>
        <taxon>Uroviricota</taxon>
        <taxon>Caudoviricetes</taxon>
        <taxon>Pantevenvirales</taxon>
        <taxon>Kyanoviridae</taxon>
        <taxon>Atlauavirus</taxon>
        <taxon>Atlauavirus tusconc8</taxon>
    </lineage>
</organism>
<dbReference type="Proteomes" id="UP000185318">
    <property type="component" value="Segment"/>
</dbReference>
<dbReference type="Proteomes" id="UP000185313">
    <property type="component" value="Segment"/>
</dbReference>
<evidence type="ECO:0000313" key="13">
    <source>
        <dbReference type="Proteomes" id="UP000185296"/>
    </source>
</evidence>
<evidence type="ECO:0000313" key="3">
    <source>
        <dbReference type="EMBL" id="AIX20229.1"/>
    </source>
</evidence>
<dbReference type="Proteomes" id="UP000185311">
    <property type="component" value="Segment"/>
</dbReference>
<accession>A0A0E3EYJ5</accession>
<evidence type="ECO:0000313" key="14">
    <source>
        <dbReference type="Proteomes" id="UP000185317"/>
    </source>
</evidence>
<dbReference type="EMBL" id="KJ019102">
    <property type="protein sequence ID" value="AIX31969.1"/>
    <property type="molecule type" value="Genomic_DNA"/>
</dbReference>
<evidence type="ECO:0000313" key="12">
    <source>
        <dbReference type="Proteomes" id="UP000185286"/>
    </source>
</evidence>
<dbReference type="Proteomes" id="UP000185312">
    <property type="component" value="Segment"/>
</dbReference>
<dbReference type="Proteomes" id="UP000185286">
    <property type="component" value="Genome"/>
</dbReference>
<reference evidence="12 13" key="1">
    <citation type="submission" date="2013-12" db="EMBL/GenBank/DDBJ databases">
        <title>Ecological redundancy of diverse viral populations within a natural community.</title>
        <authorList>
            <person name="Gregory A.C."/>
            <person name="LaButti K."/>
            <person name="Copeland A."/>
            <person name="Woyke T."/>
            <person name="Sullivan M.B."/>
        </authorList>
    </citation>
    <scope>NUCLEOTIDE SEQUENCE [LARGE SCALE GENOMIC DNA]</scope>
    <source>
        <strain evidence="10">Syn7803C15</strain>
        <strain evidence="11">Syn7803C22</strain>
        <strain evidence="1">Syn7803C58</strain>
        <strain evidence="2">Syn7803C6</strain>
        <strain evidence="3">Syn7803C80</strain>
        <strain evidence="4">Syn7803C90</strain>
        <strain evidence="8">Syn7803US3</strain>
        <strain evidence="5">Syn7803US34</strain>
        <strain evidence="6">Syn7803US37</strain>
        <strain evidence="7">Syn7803US39</strain>
        <strain evidence="9">Syn7803US43</strain>
    </source>
</reference>
<evidence type="ECO:0000313" key="8">
    <source>
        <dbReference type="EMBL" id="AIX31109.1"/>
    </source>
</evidence>
<dbReference type="EMBL" id="KJ019095">
    <property type="protein sequence ID" value="AIX29948.1"/>
    <property type="molecule type" value="Genomic_DNA"/>
</dbReference>
<dbReference type="EMBL" id="KJ019059">
    <property type="protein sequence ID" value="AIX21663.1"/>
    <property type="molecule type" value="Genomic_DNA"/>
</dbReference>
<evidence type="ECO:0008006" key="16">
    <source>
        <dbReference type="Google" id="ProtNLM"/>
    </source>
</evidence>
<keyword evidence="15" id="KW-1185">Reference proteome</keyword>
<dbReference type="EMBL" id="KJ019145">
    <property type="protein sequence ID" value="AIX41983.1"/>
    <property type="molecule type" value="Genomic_DNA"/>
</dbReference>
<dbReference type="GeneID" id="24171902"/>
<name>A0A0E3EYJ5_9CAUD</name>
<evidence type="ECO:0000313" key="6">
    <source>
        <dbReference type="EMBL" id="AIX30529.1"/>
    </source>
</evidence>
<evidence type="ECO:0000313" key="10">
    <source>
        <dbReference type="EMBL" id="AIX41983.1"/>
    </source>
</evidence>
<evidence type="ECO:0000313" key="5">
    <source>
        <dbReference type="EMBL" id="AIX29948.1"/>
    </source>
</evidence>
<dbReference type="RefSeq" id="YP_009134263.1">
    <property type="nucleotide sequence ID" value="NC_026927.1"/>
</dbReference>
<proteinExistence type="predicted"/>
<dbReference type="Proteomes" id="UP000185320">
    <property type="component" value="Segment"/>
</dbReference>
<dbReference type="KEGG" id="vg:24171902"/>
<evidence type="ECO:0000313" key="4">
    <source>
        <dbReference type="EMBL" id="AIX21663.1"/>
    </source>
</evidence>
<dbReference type="EMBL" id="KJ019037">
    <property type="protein sequence ID" value="AIX16577.1"/>
    <property type="molecule type" value="Genomic_DNA"/>
</dbReference>
<dbReference type="EMBL" id="KJ019099">
    <property type="protein sequence ID" value="AIX31109.1"/>
    <property type="molecule type" value="Genomic_DNA"/>
</dbReference>
<dbReference type="Proteomes" id="UP000185317">
    <property type="component" value="Segment"/>
</dbReference>
<dbReference type="EMBL" id="KJ019098">
    <property type="protein sequence ID" value="AIX30823.1"/>
    <property type="molecule type" value="Genomic_DNA"/>
</dbReference>
<dbReference type="Proteomes" id="UP000185296">
    <property type="component" value="Segment"/>
</dbReference>
<dbReference type="Proteomes" id="UP000185308">
    <property type="component" value="Segment"/>
</dbReference>
<dbReference type="Proteomes" id="UP000185322">
    <property type="component" value="Segment"/>
</dbReference>
<evidence type="ECO:0000313" key="2">
    <source>
        <dbReference type="EMBL" id="AIX18351.1"/>
    </source>
</evidence>
<evidence type="ECO:0000313" key="11">
    <source>
        <dbReference type="EMBL" id="AIX43402.1"/>
    </source>
</evidence>
<protein>
    <recommendedName>
        <fullName evidence="16">Restriction endonuclease</fullName>
    </recommendedName>
</protein>